<accession>A0A0A0BWB8</accession>
<organism evidence="1 2">
    <name type="scientific">Cellulomonas carbonis T26</name>
    <dbReference type="NCBI Taxonomy" id="947969"/>
    <lineage>
        <taxon>Bacteria</taxon>
        <taxon>Bacillati</taxon>
        <taxon>Actinomycetota</taxon>
        <taxon>Actinomycetes</taxon>
        <taxon>Micrococcales</taxon>
        <taxon>Cellulomonadaceae</taxon>
        <taxon>Cellulomonas</taxon>
    </lineage>
</organism>
<dbReference type="Proteomes" id="UP000029839">
    <property type="component" value="Unassembled WGS sequence"/>
</dbReference>
<sequence>MVTFVEMSAAEAKAFLEQFLAHGPERLDALRRRLVADGAAREDELDLSAASLEPVWAWAVPRLSWRAGYEPPPLGMPGPRGPAGELEPADELPEWFDARYHDAWRFSAKTLWVVDGVARYLAECLVAAVPGARWVVGRSRSKGYVYQNHPVVTGLPLDDVEPVALVLVAAGKALDGRPSSLRDLFEIHSGRRRP</sequence>
<evidence type="ECO:0000313" key="1">
    <source>
        <dbReference type="EMBL" id="KGM12683.1"/>
    </source>
</evidence>
<gene>
    <name evidence="1" type="ORF">N868_06930</name>
</gene>
<dbReference type="AlphaFoldDB" id="A0A0A0BWB8"/>
<dbReference type="EMBL" id="AXCY01000002">
    <property type="protein sequence ID" value="KGM12683.1"/>
    <property type="molecule type" value="Genomic_DNA"/>
</dbReference>
<proteinExistence type="predicted"/>
<protein>
    <submittedName>
        <fullName evidence="1">Uncharacterized protein</fullName>
    </submittedName>
</protein>
<evidence type="ECO:0000313" key="2">
    <source>
        <dbReference type="Proteomes" id="UP000029839"/>
    </source>
</evidence>
<comment type="caution">
    <text evidence="1">The sequence shown here is derived from an EMBL/GenBank/DDBJ whole genome shotgun (WGS) entry which is preliminary data.</text>
</comment>
<reference evidence="1 2" key="1">
    <citation type="submission" date="2013-08" db="EMBL/GenBank/DDBJ databases">
        <title>Genome sequencing of Cellulomonas carbonis T26.</title>
        <authorList>
            <person name="Chen F."/>
            <person name="Li Y."/>
            <person name="Wang G."/>
        </authorList>
    </citation>
    <scope>NUCLEOTIDE SEQUENCE [LARGE SCALE GENOMIC DNA]</scope>
    <source>
        <strain evidence="1 2">T26</strain>
    </source>
</reference>
<reference evidence="1 2" key="2">
    <citation type="journal article" date="2015" name="Stand. Genomic Sci.">
        <title>Draft genome sequence of Cellulomonas carbonis T26(T) and comparative analysis of six Cellulomonas genomes.</title>
        <authorList>
            <person name="Zhuang W."/>
            <person name="Zhang S."/>
            <person name="Xia X."/>
            <person name="Wang G."/>
        </authorList>
    </citation>
    <scope>NUCLEOTIDE SEQUENCE [LARGE SCALE GENOMIC DNA]</scope>
    <source>
        <strain evidence="1 2">T26</strain>
    </source>
</reference>
<name>A0A0A0BWB8_9CELL</name>
<keyword evidence="2" id="KW-1185">Reference proteome</keyword>
<dbReference type="RefSeq" id="WP_043602177.1">
    <property type="nucleotide sequence ID" value="NZ_AXCY01000002.1"/>
</dbReference>
<dbReference type="OrthoDB" id="4935069at2"/>